<dbReference type="PANTHER" id="PTHR30472:SF27">
    <property type="entry name" value="PETROBACTIN IMPORT SYSTEM PERMEASE PROTEIN YCLN"/>
    <property type="match status" value="1"/>
</dbReference>
<dbReference type="PANTHER" id="PTHR30472">
    <property type="entry name" value="FERRIC ENTEROBACTIN TRANSPORT SYSTEM PERMEASE PROTEIN"/>
    <property type="match status" value="1"/>
</dbReference>
<evidence type="ECO:0000256" key="8">
    <source>
        <dbReference type="SAM" id="Phobius"/>
    </source>
</evidence>
<dbReference type="GO" id="GO:0033214">
    <property type="term" value="P:siderophore-iron import into cell"/>
    <property type="evidence" value="ECO:0007669"/>
    <property type="project" value="TreeGrafter"/>
</dbReference>
<feature type="transmembrane region" description="Helical" evidence="8">
    <location>
        <begin position="254"/>
        <end position="280"/>
    </location>
</feature>
<comment type="subcellular location">
    <subcellularLocation>
        <location evidence="1">Cell membrane</location>
        <topology evidence="1">Multi-pass membrane protein</topology>
    </subcellularLocation>
</comment>
<keyword evidence="5 8" id="KW-0812">Transmembrane</keyword>
<dbReference type="Pfam" id="PF01032">
    <property type="entry name" value="FecCD"/>
    <property type="match status" value="1"/>
</dbReference>
<dbReference type="InterPro" id="IPR000522">
    <property type="entry name" value="ABC_transptr_permease_BtuC"/>
</dbReference>
<evidence type="ECO:0000256" key="2">
    <source>
        <dbReference type="ARBA" id="ARBA00007935"/>
    </source>
</evidence>
<feature type="transmembrane region" description="Helical" evidence="8">
    <location>
        <begin position="286"/>
        <end position="305"/>
    </location>
</feature>
<keyword evidence="3" id="KW-0813">Transport</keyword>
<feature type="transmembrane region" description="Helical" evidence="8">
    <location>
        <begin position="101"/>
        <end position="119"/>
    </location>
</feature>
<name>A0A844BH28_9LACT</name>
<evidence type="ECO:0000256" key="1">
    <source>
        <dbReference type="ARBA" id="ARBA00004651"/>
    </source>
</evidence>
<dbReference type="RefSeq" id="WP_153861676.1">
    <property type="nucleotide sequence ID" value="NZ_WJQR01000003.1"/>
</dbReference>
<evidence type="ECO:0000256" key="4">
    <source>
        <dbReference type="ARBA" id="ARBA00022475"/>
    </source>
</evidence>
<feature type="transmembrane region" description="Helical" evidence="8">
    <location>
        <begin position="45"/>
        <end position="62"/>
    </location>
</feature>
<evidence type="ECO:0000256" key="3">
    <source>
        <dbReference type="ARBA" id="ARBA00022448"/>
    </source>
</evidence>
<dbReference type="SUPFAM" id="SSF81345">
    <property type="entry name" value="ABC transporter involved in vitamin B12 uptake, BtuC"/>
    <property type="match status" value="1"/>
</dbReference>
<dbReference type="GO" id="GO:0022857">
    <property type="term" value="F:transmembrane transporter activity"/>
    <property type="evidence" value="ECO:0007669"/>
    <property type="project" value="InterPro"/>
</dbReference>
<evidence type="ECO:0000256" key="5">
    <source>
        <dbReference type="ARBA" id="ARBA00022692"/>
    </source>
</evidence>
<accession>A0A844BH28</accession>
<dbReference type="EMBL" id="WJQR01000003">
    <property type="protein sequence ID" value="MRI81280.1"/>
    <property type="molecule type" value="Genomic_DNA"/>
</dbReference>
<feature type="transmembrane region" description="Helical" evidence="8">
    <location>
        <begin position="74"/>
        <end position="95"/>
    </location>
</feature>
<dbReference type="AlphaFoldDB" id="A0A844BH28"/>
<feature type="transmembrane region" description="Helical" evidence="8">
    <location>
        <begin position="176"/>
        <end position="195"/>
    </location>
</feature>
<protein>
    <submittedName>
        <fullName evidence="9">Iron chelate uptake ABC transporter family permease subunit</fullName>
    </submittedName>
</protein>
<dbReference type="Proteomes" id="UP000469870">
    <property type="component" value="Unassembled WGS sequence"/>
</dbReference>
<dbReference type="InterPro" id="IPR037294">
    <property type="entry name" value="ABC_BtuC-like"/>
</dbReference>
<feature type="transmembrane region" description="Helical" evidence="8">
    <location>
        <begin position="215"/>
        <end position="242"/>
    </location>
</feature>
<organism evidence="9 10">
    <name type="scientific">Fundicoccus ignavus</name>
    <dbReference type="NCBI Taxonomy" id="2664442"/>
    <lineage>
        <taxon>Bacteria</taxon>
        <taxon>Bacillati</taxon>
        <taxon>Bacillota</taxon>
        <taxon>Bacilli</taxon>
        <taxon>Lactobacillales</taxon>
        <taxon>Aerococcaceae</taxon>
        <taxon>Fundicoccus</taxon>
    </lineage>
</organism>
<evidence type="ECO:0000313" key="9">
    <source>
        <dbReference type="EMBL" id="MRI81280.1"/>
    </source>
</evidence>
<sequence>MSVKNIVSQFVMVALCLLSLAIGTDGFNLTSLNSLIFWQSRFPRTLSIVLVGSSMSLAGLLMQSISNNKFAGPSTVGTIEAAKLGLILCLITPGITNGNKIFFSFLSAAVFTLGFITLLRQIHIKKDWMVPLFGIIYGQLLNGLGQAIAYRFQLTQNIQSWVQGSFAMIQVGRYEWLFLNIITIFISYLLIHRLSIVKLGEDFSTNLGINYQATWLIIIMCVSLTTAVNVMVVGTLPFIGVIIPNILRIQSGDLLAHSMSAVMIYGASFVLLCDILARMIIMPFEIPVGVIISLIGSGIFIYILIVKEG</sequence>
<dbReference type="GO" id="GO:0005886">
    <property type="term" value="C:plasma membrane"/>
    <property type="evidence" value="ECO:0007669"/>
    <property type="project" value="UniProtKB-SubCell"/>
</dbReference>
<keyword evidence="4" id="KW-1003">Cell membrane</keyword>
<comment type="similarity">
    <text evidence="2">Belongs to the binding-protein-dependent transport system permease family. FecCD subfamily.</text>
</comment>
<keyword evidence="7 8" id="KW-0472">Membrane</keyword>
<reference evidence="9 10" key="1">
    <citation type="submission" date="2019-11" db="EMBL/GenBank/DDBJ databases">
        <title>Characterisation of Fundicoccus ignavus gen. nov. sp. nov., a novel genus of the family Aerococcaceae isolated from bulk tank milk.</title>
        <authorList>
            <person name="Siebert A."/>
            <person name="Huptas C."/>
            <person name="Wenning M."/>
            <person name="Scherer S."/>
            <person name="Doll E.V."/>
        </authorList>
    </citation>
    <scope>NUCLEOTIDE SEQUENCE [LARGE SCALE GENOMIC DNA]</scope>
    <source>
        <strain evidence="9 10">DSM 109653</strain>
    </source>
</reference>
<keyword evidence="6 8" id="KW-1133">Transmembrane helix</keyword>
<dbReference type="CDD" id="cd06550">
    <property type="entry name" value="TM_ABC_iron-siderophores_like"/>
    <property type="match status" value="1"/>
</dbReference>
<comment type="caution">
    <text evidence="9">The sequence shown here is derived from an EMBL/GenBank/DDBJ whole genome shotgun (WGS) entry which is preliminary data.</text>
</comment>
<dbReference type="Gene3D" id="1.10.3470.10">
    <property type="entry name" value="ABC transporter involved in vitamin B12 uptake, BtuC"/>
    <property type="match status" value="1"/>
</dbReference>
<gene>
    <name evidence="9" type="ORF">GIY11_04540</name>
</gene>
<proteinExistence type="inferred from homology"/>
<evidence type="ECO:0000313" key="10">
    <source>
        <dbReference type="Proteomes" id="UP000469870"/>
    </source>
</evidence>
<evidence type="ECO:0000256" key="7">
    <source>
        <dbReference type="ARBA" id="ARBA00023136"/>
    </source>
</evidence>
<evidence type="ECO:0000256" key="6">
    <source>
        <dbReference type="ARBA" id="ARBA00022989"/>
    </source>
</evidence>